<dbReference type="PANTHER" id="PTHR48078">
    <property type="entry name" value="THREONINE DEHYDRATASE, MITOCHONDRIAL-RELATED"/>
    <property type="match status" value="1"/>
</dbReference>
<evidence type="ECO:0000259" key="4">
    <source>
        <dbReference type="Pfam" id="PF00291"/>
    </source>
</evidence>
<gene>
    <name evidence="5" type="ORF">Asera_54720</name>
</gene>
<dbReference type="InterPro" id="IPR001926">
    <property type="entry name" value="TrpB-like_PALP"/>
</dbReference>
<dbReference type="RefSeq" id="WP_030444340.1">
    <property type="nucleotide sequence ID" value="NZ_AP023354.1"/>
</dbReference>
<dbReference type="EMBL" id="AP023354">
    <property type="protein sequence ID" value="BCJ31364.1"/>
    <property type="molecule type" value="Genomic_DNA"/>
</dbReference>
<dbReference type="Pfam" id="PF00291">
    <property type="entry name" value="PALP"/>
    <property type="match status" value="1"/>
</dbReference>
<dbReference type="PANTHER" id="PTHR48078:SF7">
    <property type="entry name" value="BLL6502 PROTEIN"/>
    <property type="match status" value="1"/>
</dbReference>
<dbReference type="GO" id="GO:0006565">
    <property type="term" value="P:L-serine catabolic process"/>
    <property type="evidence" value="ECO:0007669"/>
    <property type="project" value="TreeGrafter"/>
</dbReference>
<proteinExistence type="predicted"/>
<dbReference type="GO" id="GO:0009097">
    <property type="term" value="P:isoleucine biosynthetic process"/>
    <property type="evidence" value="ECO:0007669"/>
    <property type="project" value="TreeGrafter"/>
</dbReference>
<dbReference type="GO" id="GO:0006567">
    <property type="term" value="P:L-threonine catabolic process"/>
    <property type="evidence" value="ECO:0007669"/>
    <property type="project" value="TreeGrafter"/>
</dbReference>
<reference evidence="5" key="1">
    <citation type="submission" date="2020-08" db="EMBL/GenBank/DDBJ databases">
        <title>Whole genome shotgun sequence of Actinocatenispora sera NBRC 101916.</title>
        <authorList>
            <person name="Komaki H."/>
            <person name="Tamura T."/>
        </authorList>
    </citation>
    <scope>NUCLEOTIDE SEQUENCE</scope>
    <source>
        <strain evidence="5">NBRC 101916</strain>
    </source>
</reference>
<accession>A0A810L765</accession>
<evidence type="ECO:0000313" key="5">
    <source>
        <dbReference type="EMBL" id="BCJ31364.1"/>
    </source>
</evidence>
<dbReference type="Gene3D" id="3.40.50.1100">
    <property type="match status" value="2"/>
</dbReference>
<evidence type="ECO:0000256" key="2">
    <source>
        <dbReference type="ARBA" id="ARBA00022898"/>
    </source>
</evidence>
<dbReference type="AlphaFoldDB" id="A0A810L765"/>
<sequence>MDLNDVLRAGRAIAGLLPPTPAWSYPLLDEVTGARVVVKHEQVQPTGAFKVRGGLALLAGMSVADRARGVVTYSTGNHAQSIAYACRRFGAPCRIVMPADPNPTKLAAVEALGARADCHGADLTAAQRYAAATADGMRLVGPAHEEDLIAGVGTAYTELFTAHPELDALLVPVGGGSGAAAAGVVAAALAPHCAVIGVQSEASPAAHDSWRAGEPVEAPNRTAAEGLATGSGFPLTQRLLRAHLRDFVLVSDEQLRAAQHVLLTRAHTLAEAAGAAGLAALLADPDRYAGRRVGIVVTGGNASPAELSAVLARP</sequence>
<keyword evidence="3" id="KW-0456">Lyase</keyword>
<dbReference type="InterPro" id="IPR036052">
    <property type="entry name" value="TrpB-like_PALP_sf"/>
</dbReference>
<comment type="cofactor">
    <cofactor evidence="1">
        <name>pyridoxal 5'-phosphate</name>
        <dbReference type="ChEBI" id="CHEBI:597326"/>
    </cofactor>
</comment>
<organism evidence="5 6">
    <name type="scientific">Actinocatenispora sera</name>
    <dbReference type="NCBI Taxonomy" id="390989"/>
    <lineage>
        <taxon>Bacteria</taxon>
        <taxon>Bacillati</taxon>
        <taxon>Actinomycetota</taxon>
        <taxon>Actinomycetes</taxon>
        <taxon>Micromonosporales</taxon>
        <taxon>Micromonosporaceae</taxon>
        <taxon>Actinocatenispora</taxon>
    </lineage>
</organism>
<dbReference type="GO" id="GO:0003941">
    <property type="term" value="F:L-serine ammonia-lyase activity"/>
    <property type="evidence" value="ECO:0007669"/>
    <property type="project" value="TreeGrafter"/>
</dbReference>
<dbReference type="Proteomes" id="UP000680750">
    <property type="component" value="Chromosome"/>
</dbReference>
<dbReference type="SUPFAM" id="SSF53686">
    <property type="entry name" value="Tryptophan synthase beta subunit-like PLP-dependent enzymes"/>
    <property type="match status" value="1"/>
</dbReference>
<dbReference type="GO" id="GO:0004794">
    <property type="term" value="F:threonine deaminase activity"/>
    <property type="evidence" value="ECO:0007669"/>
    <property type="project" value="TreeGrafter"/>
</dbReference>
<dbReference type="KEGG" id="aser:Asera_54720"/>
<evidence type="ECO:0000256" key="1">
    <source>
        <dbReference type="ARBA" id="ARBA00001933"/>
    </source>
</evidence>
<evidence type="ECO:0000256" key="3">
    <source>
        <dbReference type="ARBA" id="ARBA00023239"/>
    </source>
</evidence>
<protein>
    <submittedName>
        <fullName evidence="5">Serine/threonine dehydratase</fullName>
    </submittedName>
</protein>
<name>A0A810L765_9ACTN</name>
<dbReference type="InterPro" id="IPR050147">
    <property type="entry name" value="Ser/Thr_Dehydratase"/>
</dbReference>
<keyword evidence="2" id="KW-0663">Pyridoxal phosphate</keyword>
<evidence type="ECO:0000313" key="6">
    <source>
        <dbReference type="Proteomes" id="UP000680750"/>
    </source>
</evidence>
<dbReference type="OrthoDB" id="9811476at2"/>
<keyword evidence="6" id="KW-1185">Reference proteome</keyword>
<feature type="domain" description="Tryptophan synthase beta chain-like PALP" evidence="4">
    <location>
        <begin position="18"/>
        <end position="299"/>
    </location>
</feature>